<feature type="domain" description="CCHC-type" evidence="2">
    <location>
        <begin position="188"/>
        <end position="204"/>
    </location>
</feature>
<dbReference type="PANTHER" id="PTHR22639">
    <property type="entry name" value="GAG-RELATED PROTEIN"/>
    <property type="match status" value="1"/>
</dbReference>
<dbReference type="Gene3D" id="4.10.60.10">
    <property type="entry name" value="Zinc finger, CCHC-type"/>
    <property type="match status" value="1"/>
</dbReference>
<dbReference type="GO" id="GO:0003690">
    <property type="term" value="F:double-stranded DNA binding"/>
    <property type="evidence" value="ECO:0007669"/>
    <property type="project" value="InterPro"/>
</dbReference>
<dbReference type="Pfam" id="PF23057">
    <property type="entry name" value="RBD_ZCCHC3_1st"/>
    <property type="match status" value="1"/>
</dbReference>
<feature type="compositionally biased region" description="Basic and acidic residues" evidence="1">
    <location>
        <begin position="277"/>
        <end position="296"/>
    </location>
</feature>
<feature type="domain" description="CCHC-type" evidence="2">
    <location>
        <begin position="206"/>
        <end position="222"/>
    </location>
</feature>
<protein>
    <recommendedName>
        <fullName evidence="2">CCHC-type domain-containing protein</fullName>
    </recommendedName>
</protein>
<dbReference type="GO" id="GO:0002218">
    <property type="term" value="P:activation of innate immune response"/>
    <property type="evidence" value="ECO:0007669"/>
    <property type="project" value="InterPro"/>
</dbReference>
<keyword evidence="4" id="KW-1185">Reference proteome</keyword>
<name>A0A8C7NHZ5_ONCMY</name>
<evidence type="ECO:0000313" key="3">
    <source>
        <dbReference type="Ensembl" id="ENSOMYP00000007864.2"/>
    </source>
</evidence>
<dbReference type="Pfam" id="PF23058">
    <property type="entry name" value="RBD_ZCCHC3_2nd"/>
    <property type="match status" value="1"/>
</dbReference>
<evidence type="ECO:0000259" key="2">
    <source>
        <dbReference type="SMART" id="SM00343"/>
    </source>
</evidence>
<dbReference type="SMART" id="SM00343">
    <property type="entry name" value="ZnF_C2HC"/>
    <property type="match status" value="3"/>
</dbReference>
<reference evidence="3" key="2">
    <citation type="submission" date="2025-08" db="UniProtKB">
        <authorList>
            <consortium name="Ensembl"/>
        </authorList>
    </citation>
    <scope>IDENTIFICATION</scope>
</reference>
<reference evidence="3" key="1">
    <citation type="submission" date="2020-07" db="EMBL/GenBank/DDBJ databases">
        <title>A long reads based de novo assembly of the rainbow trout Arlee double haploid line genome.</title>
        <authorList>
            <person name="Gao G."/>
            <person name="Palti Y."/>
        </authorList>
    </citation>
    <scope>NUCLEOTIDE SEQUENCE [LARGE SCALE GENOMIC DNA]</scope>
</reference>
<dbReference type="GeneTree" id="ENSGT00530000063983"/>
<dbReference type="GO" id="GO:0003723">
    <property type="term" value="F:RNA binding"/>
    <property type="evidence" value="ECO:0007669"/>
    <property type="project" value="InterPro"/>
</dbReference>
<dbReference type="GO" id="GO:0008270">
    <property type="term" value="F:zinc ion binding"/>
    <property type="evidence" value="ECO:0007669"/>
    <property type="project" value="InterPro"/>
</dbReference>
<dbReference type="InterPro" id="IPR036875">
    <property type="entry name" value="Znf_CCHC_sf"/>
</dbReference>
<accession>A0A8C7NHZ5</accession>
<reference evidence="3" key="3">
    <citation type="submission" date="2025-09" db="UniProtKB">
        <authorList>
            <consortium name="Ensembl"/>
        </authorList>
    </citation>
    <scope>IDENTIFICATION</scope>
</reference>
<feature type="region of interest" description="Disordered" evidence="1">
    <location>
        <begin position="250"/>
        <end position="396"/>
    </location>
</feature>
<dbReference type="AlphaFoldDB" id="A0A8C7NHZ5"/>
<dbReference type="Ensembl" id="ENSOMYT00000008749.2">
    <property type="protein sequence ID" value="ENSOMYP00000007864.2"/>
    <property type="gene ID" value="ENSOMYG00000004041.2"/>
</dbReference>
<sequence>MAQNSSNRLVPGIGLANTVRFAWKDKEIEPFGRETFGRTILMWILKLTGKDVFCLQGYPLEGTYDVALHSEEKHDEILKKVREVGGARPMCHYEVTSLAKNNFRIVTVNIYNPYVKDKEVRAFLGRYMDGISSARHLKDSLGFWNGRRDFQALLREDPKGLGGYLHPPAMFSLGADKGTLFYARQPPFCRSCMAYGHILASCSTRKCRFCGSGEHDAKDCDELKACHGCGSSAHLWQECPASQRSYVSAVGGGAGAGDGGRGGGPDQEPSTGPEGMASRKEEEQRAAAGGEGDREGTGAAKPGGEEGKEAEGSKGVEEPERASMAGEVVEKESGAGPVEGVGGQQNAECPRGSDGGMVEELEGGGGGVFLLPPSQKKRGKRKGLSTDSEREGGMEGVAKRVIGVGETSVSSLASPAPQLLEELDTPSTAQGWSTGGGLQFLFGDMGSPTLYPTIYGAGEVEEFGGQSRMQGTQEPNTIPASWVGAMEEDWGTSGGETEQESIE</sequence>
<dbReference type="InterPro" id="IPR042509">
    <property type="entry name" value="ZCCHC3"/>
</dbReference>
<dbReference type="InterPro" id="IPR057811">
    <property type="entry name" value="RBD_ZCCHC3_2nd"/>
</dbReference>
<dbReference type="SUPFAM" id="SSF57756">
    <property type="entry name" value="Retrovirus zinc finger-like domains"/>
    <property type="match status" value="1"/>
</dbReference>
<proteinExistence type="predicted"/>
<dbReference type="PANTHER" id="PTHR22639:SF7">
    <property type="entry name" value="CCHC-TYPE DOMAIN-CONTAINING PROTEIN"/>
    <property type="match status" value="1"/>
</dbReference>
<evidence type="ECO:0000313" key="4">
    <source>
        <dbReference type="Proteomes" id="UP000694395"/>
    </source>
</evidence>
<dbReference type="Proteomes" id="UP000694395">
    <property type="component" value="Chromosome 13"/>
</dbReference>
<feature type="domain" description="CCHC-type" evidence="2">
    <location>
        <begin position="225"/>
        <end position="241"/>
    </location>
</feature>
<organism evidence="3 4">
    <name type="scientific">Oncorhynchus mykiss</name>
    <name type="common">Rainbow trout</name>
    <name type="synonym">Salmo gairdneri</name>
    <dbReference type="NCBI Taxonomy" id="8022"/>
    <lineage>
        <taxon>Eukaryota</taxon>
        <taxon>Metazoa</taxon>
        <taxon>Chordata</taxon>
        <taxon>Craniata</taxon>
        <taxon>Vertebrata</taxon>
        <taxon>Euteleostomi</taxon>
        <taxon>Actinopterygii</taxon>
        <taxon>Neopterygii</taxon>
        <taxon>Teleostei</taxon>
        <taxon>Protacanthopterygii</taxon>
        <taxon>Salmoniformes</taxon>
        <taxon>Salmonidae</taxon>
        <taxon>Salmoninae</taxon>
        <taxon>Oncorhynchus</taxon>
    </lineage>
</organism>
<feature type="compositionally biased region" description="Basic and acidic residues" evidence="1">
    <location>
        <begin position="303"/>
        <end position="321"/>
    </location>
</feature>
<evidence type="ECO:0000256" key="1">
    <source>
        <dbReference type="SAM" id="MobiDB-lite"/>
    </source>
</evidence>
<dbReference type="InterPro" id="IPR057810">
    <property type="entry name" value="RBD_ZCCHC3_1st"/>
</dbReference>
<feature type="compositionally biased region" description="Gly residues" evidence="1">
    <location>
        <begin position="250"/>
        <end position="265"/>
    </location>
</feature>
<dbReference type="InterPro" id="IPR001878">
    <property type="entry name" value="Znf_CCHC"/>
</dbReference>